<keyword evidence="4" id="KW-1185">Reference proteome</keyword>
<feature type="transmembrane region" description="Helical" evidence="1">
    <location>
        <begin position="14"/>
        <end position="33"/>
    </location>
</feature>
<keyword evidence="1" id="KW-1133">Transmembrane helix</keyword>
<sequence>MASSNPSRWLKPEVYPLFAAVGFVVGMCGFQLIRNICFNPEVRVSKEGRTAGVLENFEEGHNYAEHRIRKLVRNRVPQIMPTINSFFNDPK</sequence>
<keyword evidence="1" id="KW-0472">Membrane</keyword>
<reference evidence="2" key="1">
    <citation type="journal article" date="2023" name="Nat. Commun.">
        <title>Diploid and tetraploid genomes of Acorus and the evolution of monocots.</title>
        <authorList>
            <person name="Ma L."/>
            <person name="Liu K.W."/>
            <person name="Li Z."/>
            <person name="Hsiao Y.Y."/>
            <person name="Qi Y."/>
            <person name="Fu T."/>
            <person name="Tang G.D."/>
            <person name="Zhang D."/>
            <person name="Sun W.H."/>
            <person name="Liu D.K."/>
            <person name="Li Y."/>
            <person name="Chen G.Z."/>
            <person name="Liu X.D."/>
            <person name="Liao X.Y."/>
            <person name="Jiang Y.T."/>
            <person name="Yu X."/>
            <person name="Hao Y."/>
            <person name="Huang J."/>
            <person name="Zhao X.W."/>
            <person name="Ke S."/>
            <person name="Chen Y.Y."/>
            <person name="Wu W.L."/>
            <person name="Hsu J.L."/>
            <person name="Lin Y.F."/>
            <person name="Huang M.D."/>
            <person name="Li C.Y."/>
            <person name="Huang L."/>
            <person name="Wang Z.W."/>
            <person name="Zhao X."/>
            <person name="Zhong W.Y."/>
            <person name="Peng D.H."/>
            <person name="Ahmad S."/>
            <person name="Lan S."/>
            <person name="Zhang J.S."/>
            <person name="Tsai W.C."/>
            <person name="Van de Peer Y."/>
            <person name="Liu Z.J."/>
        </authorList>
    </citation>
    <scope>NUCLEOTIDE SEQUENCE</scope>
    <source>
        <strain evidence="2">CP</strain>
    </source>
</reference>
<name>A0AAV9DLF3_ACOCL</name>
<dbReference type="EMBL" id="JAUJYO010000012">
    <property type="protein sequence ID" value="KAK1301835.1"/>
    <property type="molecule type" value="Genomic_DNA"/>
</dbReference>
<reference evidence="2" key="2">
    <citation type="submission" date="2023-06" db="EMBL/GenBank/DDBJ databases">
        <authorList>
            <person name="Ma L."/>
            <person name="Liu K.-W."/>
            <person name="Li Z."/>
            <person name="Hsiao Y.-Y."/>
            <person name="Qi Y."/>
            <person name="Fu T."/>
            <person name="Tang G."/>
            <person name="Zhang D."/>
            <person name="Sun W.-H."/>
            <person name="Liu D.-K."/>
            <person name="Li Y."/>
            <person name="Chen G.-Z."/>
            <person name="Liu X.-D."/>
            <person name="Liao X.-Y."/>
            <person name="Jiang Y.-T."/>
            <person name="Yu X."/>
            <person name="Hao Y."/>
            <person name="Huang J."/>
            <person name="Zhao X.-W."/>
            <person name="Ke S."/>
            <person name="Chen Y.-Y."/>
            <person name="Wu W.-L."/>
            <person name="Hsu J.-L."/>
            <person name="Lin Y.-F."/>
            <person name="Huang M.-D."/>
            <person name="Li C.-Y."/>
            <person name="Huang L."/>
            <person name="Wang Z.-W."/>
            <person name="Zhao X."/>
            <person name="Zhong W.-Y."/>
            <person name="Peng D.-H."/>
            <person name="Ahmad S."/>
            <person name="Lan S."/>
            <person name="Zhang J.-S."/>
            <person name="Tsai W.-C."/>
            <person name="Van De Peer Y."/>
            <person name="Liu Z.-J."/>
        </authorList>
    </citation>
    <scope>NUCLEOTIDE SEQUENCE</scope>
    <source>
        <strain evidence="2">CP</strain>
        <tissue evidence="2">Leaves</tissue>
    </source>
</reference>
<proteinExistence type="predicted"/>
<dbReference type="PANTHER" id="PTHR33417">
    <property type="entry name" value="G-BOX BINDING PROTEIN"/>
    <property type="match status" value="1"/>
</dbReference>
<evidence type="ECO:0000313" key="2">
    <source>
        <dbReference type="EMBL" id="KAK1301835.1"/>
    </source>
</evidence>
<evidence type="ECO:0000313" key="3">
    <source>
        <dbReference type="EMBL" id="KAK1302651.1"/>
    </source>
</evidence>
<dbReference type="Pfam" id="PF06522">
    <property type="entry name" value="B12D"/>
    <property type="match status" value="1"/>
</dbReference>
<accession>A0AAV9DLF3</accession>
<organism evidence="2 4">
    <name type="scientific">Acorus calamus</name>
    <name type="common">Sweet flag</name>
    <dbReference type="NCBI Taxonomy" id="4465"/>
    <lineage>
        <taxon>Eukaryota</taxon>
        <taxon>Viridiplantae</taxon>
        <taxon>Streptophyta</taxon>
        <taxon>Embryophyta</taxon>
        <taxon>Tracheophyta</taxon>
        <taxon>Spermatophyta</taxon>
        <taxon>Magnoliopsida</taxon>
        <taxon>Liliopsida</taxon>
        <taxon>Acoraceae</taxon>
        <taxon>Acorus</taxon>
    </lineage>
</organism>
<gene>
    <name evidence="2" type="ORF">QJS10_CPB12g00895</name>
    <name evidence="3" type="ORF">QJS10_CPB12g00951</name>
</gene>
<evidence type="ECO:0000256" key="1">
    <source>
        <dbReference type="SAM" id="Phobius"/>
    </source>
</evidence>
<keyword evidence="1" id="KW-0812">Transmembrane</keyword>
<evidence type="ECO:0000313" key="4">
    <source>
        <dbReference type="Proteomes" id="UP001180020"/>
    </source>
</evidence>
<dbReference type="EMBL" id="JAUJYO010000012">
    <property type="protein sequence ID" value="KAK1302651.1"/>
    <property type="molecule type" value="Genomic_DNA"/>
</dbReference>
<dbReference type="AlphaFoldDB" id="A0AAV9DLF3"/>
<dbReference type="Proteomes" id="UP001180020">
    <property type="component" value="Unassembled WGS sequence"/>
</dbReference>
<dbReference type="InterPro" id="IPR010530">
    <property type="entry name" value="B12D"/>
</dbReference>
<protein>
    <submittedName>
        <fullName evidence="2">Uncharacterized protein</fullName>
    </submittedName>
</protein>
<comment type="caution">
    <text evidence="2">The sequence shown here is derived from an EMBL/GenBank/DDBJ whole genome shotgun (WGS) entry which is preliminary data.</text>
</comment>